<dbReference type="Gene3D" id="3.10.450.160">
    <property type="entry name" value="inner membrane protein cigr"/>
    <property type="match status" value="1"/>
</dbReference>
<dbReference type="Proteomes" id="UP000294546">
    <property type="component" value="Unassembled WGS sequence"/>
</dbReference>
<sequence>MKRILMAALLVTAMPVIAAKPEWVEDKQQGKGSPQNSQQQDSQHQRYGDRDGDYDRDRDRDRDYIRDRDRDYDRDRDRDRYYDYDRYRLSDRDRERLLRDVLEGHYGAVYESDRRRYKALPPGLQKKLRRGGDLPPGWRDKLVVGDRIDPYLYRHAEHLPSDLLNRLTGRNDGIELLRIGDRIVRVMEGRGTVVDVIDLTDRALGLFD</sequence>
<reference evidence="3 4" key="1">
    <citation type="submission" date="2019-03" db="EMBL/GenBank/DDBJ databases">
        <title>Genomic Encyclopedia of Archaeal and Bacterial Type Strains, Phase II (KMG-II): from individual species to whole genera.</title>
        <authorList>
            <person name="Goeker M."/>
        </authorList>
    </citation>
    <scope>NUCLEOTIDE SEQUENCE [LARGE SCALE GENOMIC DNA]</scope>
    <source>
        <strain evidence="3 4">DSM 27697</strain>
    </source>
</reference>
<feature type="compositionally biased region" description="Low complexity" evidence="1">
    <location>
        <begin position="33"/>
        <end position="42"/>
    </location>
</feature>
<evidence type="ECO:0000256" key="1">
    <source>
        <dbReference type="SAM" id="MobiDB-lite"/>
    </source>
</evidence>
<evidence type="ECO:0000313" key="3">
    <source>
        <dbReference type="EMBL" id="TCK08458.1"/>
    </source>
</evidence>
<evidence type="ECO:0000256" key="2">
    <source>
        <dbReference type="SAM" id="SignalP"/>
    </source>
</evidence>
<feature type="signal peptide" evidence="2">
    <location>
        <begin position="1"/>
        <end position="18"/>
    </location>
</feature>
<proteinExistence type="predicted"/>
<evidence type="ECO:0000313" key="4">
    <source>
        <dbReference type="Proteomes" id="UP000294546"/>
    </source>
</evidence>
<accession>A0A4R1GK77</accession>
<feature type="region of interest" description="Disordered" evidence="1">
    <location>
        <begin position="25"/>
        <end position="62"/>
    </location>
</feature>
<dbReference type="EMBL" id="SMFU01000007">
    <property type="protein sequence ID" value="TCK08458.1"/>
    <property type="molecule type" value="Genomic_DNA"/>
</dbReference>
<comment type="caution">
    <text evidence="3">The sequence shown here is derived from an EMBL/GenBank/DDBJ whole genome shotgun (WGS) entry which is preliminary data.</text>
</comment>
<name>A0A4R1GK77_9GAMM</name>
<protein>
    <recommendedName>
        <fullName evidence="5">Nickel/cobalt transporter regulator</fullName>
    </recommendedName>
</protein>
<organism evidence="3 4">
    <name type="scientific">Marinobacterium mangrovicola</name>
    <dbReference type="NCBI Taxonomy" id="1476959"/>
    <lineage>
        <taxon>Bacteria</taxon>
        <taxon>Pseudomonadati</taxon>
        <taxon>Pseudomonadota</taxon>
        <taxon>Gammaproteobacteria</taxon>
        <taxon>Oceanospirillales</taxon>
        <taxon>Oceanospirillaceae</taxon>
        <taxon>Marinobacterium</taxon>
    </lineage>
</organism>
<evidence type="ECO:0008006" key="5">
    <source>
        <dbReference type="Google" id="ProtNLM"/>
    </source>
</evidence>
<keyword evidence="2" id="KW-0732">Signal</keyword>
<dbReference type="RefSeq" id="WP_207894691.1">
    <property type="nucleotide sequence ID" value="NZ_SMFU01000007.1"/>
</dbReference>
<keyword evidence="4" id="KW-1185">Reference proteome</keyword>
<feature type="compositionally biased region" description="Basic and acidic residues" evidence="1">
    <location>
        <begin position="43"/>
        <end position="62"/>
    </location>
</feature>
<dbReference type="AlphaFoldDB" id="A0A4R1GK77"/>
<feature type="chain" id="PRO_5020383285" description="Nickel/cobalt transporter regulator" evidence="2">
    <location>
        <begin position="19"/>
        <end position="208"/>
    </location>
</feature>
<gene>
    <name evidence="3" type="ORF">CLV83_0542</name>
</gene>